<dbReference type="AlphaFoldDB" id="A0A7J9J3Y6"/>
<keyword evidence="3 6" id="KW-0812">Transmembrane</keyword>
<dbReference type="PANTHER" id="PTHR42893:SF53">
    <property type="entry name" value="PROTEIN DETOXIFICATION"/>
    <property type="match status" value="1"/>
</dbReference>
<reference evidence="7 8" key="1">
    <citation type="journal article" date="2019" name="Genome Biol. Evol.">
        <title>Insights into the evolution of the New World diploid cottons (Gossypium, subgenus Houzingenia) based on genome sequencing.</title>
        <authorList>
            <person name="Grover C.E."/>
            <person name="Arick M.A. 2nd"/>
            <person name="Thrash A."/>
            <person name="Conover J.L."/>
            <person name="Sanders W.S."/>
            <person name="Peterson D.G."/>
            <person name="Frelichowski J.E."/>
            <person name="Scheffler J.A."/>
            <person name="Scheffler B.E."/>
            <person name="Wendel J.F."/>
        </authorList>
    </citation>
    <scope>NUCLEOTIDE SEQUENCE [LARGE SCALE GENOMIC DNA]</scope>
    <source>
        <strain evidence="7">6</strain>
        <tissue evidence="7">Leaf</tissue>
    </source>
</reference>
<organism evidence="7 8">
    <name type="scientific">Gossypium armourianum</name>
    <dbReference type="NCBI Taxonomy" id="34283"/>
    <lineage>
        <taxon>Eukaryota</taxon>
        <taxon>Viridiplantae</taxon>
        <taxon>Streptophyta</taxon>
        <taxon>Embryophyta</taxon>
        <taxon>Tracheophyta</taxon>
        <taxon>Spermatophyta</taxon>
        <taxon>Magnoliopsida</taxon>
        <taxon>eudicotyledons</taxon>
        <taxon>Gunneridae</taxon>
        <taxon>Pentapetalae</taxon>
        <taxon>rosids</taxon>
        <taxon>malvids</taxon>
        <taxon>Malvales</taxon>
        <taxon>Malvaceae</taxon>
        <taxon>Malvoideae</taxon>
        <taxon>Gossypium</taxon>
    </lineage>
</organism>
<dbReference type="GO" id="GO:0016020">
    <property type="term" value="C:membrane"/>
    <property type="evidence" value="ECO:0007669"/>
    <property type="project" value="UniProtKB-SubCell"/>
</dbReference>
<gene>
    <name evidence="7" type="ORF">Goarm_013724</name>
</gene>
<dbReference type="Pfam" id="PF01554">
    <property type="entry name" value="MatE"/>
    <property type="match status" value="2"/>
</dbReference>
<protein>
    <recommendedName>
        <fullName evidence="9">Protein DETOXIFICATION</fullName>
    </recommendedName>
</protein>
<keyword evidence="5 6" id="KW-0472">Membrane</keyword>
<keyword evidence="8" id="KW-1185">Reference proteome</keyword>
<evidence type="ECO:0000256" key="1">
    <source>
        <dbReference type="ARBA" id="ARBA00004141"/>
    </source>
</evidence>
<keyword evidence="4 6" id="KW-1133">Transmembrane helix</keyword>
<name>A0A7J9J3Y6_9ROSI</name>
<dbReference type="Proteomes" id="UP000593575">
    <property type="component" value="Unassembled WGS sequence"/>
</dbReference>
<evidence type="ECO:0000256" key="2">
    <source>
        <dbReference type="ARBA" id="ARBA00010199"/>
    </source>
</evidence>
<feature type="transmembrane region" description="Helical" evidence="6">
    <location>
        <begin position="177"/>
        <end position="198"/>
    </location>
</feature>
<feature type="transmembrane region" description="Helical" evidence="6">
    <location>
        <begin position="337"/>
        <end position="359"/>
    </location>
</feature>
<evidence type="ECO:0000256" key="6">
    <source>
        <dbReference type="SAM" id="Phobius"/>
    </source>
</evidence>
<dbReference type="InterPro" id="IPR002528">
    <property type="entry name" value="MATE_fam"/>
</dbReference>
<evidence type="ECO:0000256" key="5">
    <source>
        <dbReference type="ARBA" id="ARBA00023136"/>
    </source>
</evidence>
<proteinExistence type="inferred from homology"/>
<dbReference type="GO" id="GO:0042910">
    <property type="term" value="F:xenobiotic transmembrane transporter activity"/>
    <property type="evidence" value="ECO:0007669"/>
    <property type="project" value="InterPro"/>
</dbReference>
<evidence type="ECO:0008006" key="9">
    <source>
        <dbReference type="Google" id="ProtNLM"/>
    </source>
</evidence>
<evidence type="ECO:0000256" key="3">
    <source>
        <dbReference type="ARBA" id="ARBA00022692"/>
    </source>
</evidence>
<feature type="non-terminal residue" evidence="7">
    <location>
        <position position="1"/>
    </location>
</feature>
<accession>A0A7J9J3Y6</accession>
<evidence type="ECO:0000313" key="8">
    <source>
        <dbReference type="Proteomes" id="UP000593575"/>
    </source>
</evidence>
<comment type="caution">
    <text evidence="7">The sequence shown here is derived from an EMBL/GenBank/DDBJ whole genome shotgun (WGS) entry which is preliminary data.</text>
</comment>
<feature type="transmembrane region" description="Helical" evidence="6">
    <location>
        <begin position="255"/>
        <end position="280"/>
    </location>
</feature>
<dbReference type="InterPro" id="IPR044644">
    <property type="entry name" value="DinF-like"/>
</dbReference>
<dbReference type="EMBL" id="JABFAE010000005">
    <property type="protein sequence ID" value="MBA0829101.1"/>
    <property type="molecule type" value="Genomic_DNA"/>
</dbReference>
<sequence length="422" mass="46330">MQATPLFYPPLRNPNLKSLSFYHSSTFSTKPPLPHLGFSRLLSKDHRFIKNCIVSSQELSHFDTEITAQNGGFSLCDRVNEGEDDKMLGTQNLWSPIKEIMKFTGPATGLWICGPLMSLIDTAVIGQGSSIELAALGPGTVLCDYMSYVFMFLSVATSNMVATSLAREDKKEVQHQISVLLFVGLAGGLFMLFFTKFFGSWALTAFTGPNNVHIVPAANTYVQVVAGYMMIDSLNKKGFNAFAISVPSLDDLRTIFTISAPVFITMMAKVAFYALIIYFATNMGTYTVAAHQVMIQTYWMWTVWGEPLSQTAQSFMPELLYGINRNLSKARMLLKSLIIIGAILGLILGIVGTAVPWLFPNIFTADQKVIDEMHKVLAPYFISLAVTPAALSLEGTLLAGHDLKFVSLMMSGCFTLGAIVLL</sequence>
<comment type="similarity">
    <text evidence="2">Belongs to the multi antimicrobial extrusion (MATE) (TC 2.A.66.1) family.</text>
</comment>
<comment type="subcellular location">
    <subcellularLocation>
        <location evidence="1">Membrane</location>
        <topology evidence="1">Multi-pass membrane protein</topology>
    </subcellularLocation>
</comment>
<feature type="transmembrane region" description="Helical" evidence="6">
    <location>
        <begin position="145"/>
        <end position="165"/>
    </location>
</feature>
<evidence type="ECO:0000313" key="7">
    <source>
        <dbReference type="EMBL" id="MBA0829101.1"/>
    </source>
</evidence>
<evidence type="ECO:0000256" key="4">
    <source>
        <dbReference type="ARBA" id="ARBA00022989"/>
    </source>
</evidence>
<dbReference type="GO" id="GO:0015297">
    <property type="term" value="F:antiporter activity"/>
    <property type="evidence" value="ECO:0007669"/>
    <property type="project" value="InterPro"/>
</dbReference>
<feature type="transmembrane region" description="Helical" evidence="6">
    <location>
        <begin position="379"/>
        <end position="398"/>
    </location>
</feature>
<dbReference type="PANTHER" id="PTHR42893">
    <property type="entry name" value="PROTEIN DETOXIFICATION 44, CHLOROPLASTIC-RELATED"/>
    <property type="match status" value="1"/>
</dbReference>